<proteinExistence type="predicted"/>
<dbReference type="PANTHER" id="PTHR37805">
    <property type="entry name" value="CYTOPLASMIC PROTEIN-RELATED"/>
    <property type="match status" value="1"/>
</dbReference>
<reference evidence="1 2" key="1">
    <citation type="submission" date="2018-08" db="EMBL/GenBank/DDBJ databases">
        <title>Draft genome sequence of Psychrilyobacter sp. strain SD5 isolated from Black Sea water.</title>
        <authorList>
            <person name="Yadav S."/>
            <person name="Villanueva L."/>
            <person name="Damste J.S.S."/>
        </authorList>
    </citation>
    <scope>NUCLEOTIDE SEQUENCE [LARGE SCALE GENOMIC DNA]</scope>
    <source>
        <strain evidence="1 2">SD5</strain>
    </source>
</reference>
<dbReference type="Pfam" id="PF07308">
    <property type="entry name" value="DUF1456"/>
    <property type="match status" value="2"/>
</dbReference>
<name>A0ABX9KFF6_9FUSO</name>
<dbReference type="RefSeq" id="WP_114643200.1">
    <property type="nucleotide sequence ID" value="NZ_JAACIO010000017.1"/>
</dbReference>
<evidence type="ECO:0000313" key="2">
    <source>
        <dbReference type="Proteomes" id="UP000263486"/>
    </source>
</evidence>
<dbReference type="Proteomes" id="UP000263486">
    <property type="component" value="Unassembled WGS sequence"/>
</dbReference>
<accession>A0ABX9KFF6</accession>
<comment type="caution">
    <text evidence="1">The sequence shown here is derived from an EMBL/GenBank/DDBJ whole genome shotgun (WGS) entry which is preliminary data.</text>
</comment>
<dbReference type="PANTHER" id="PTHR37805:SF1">
    <property type="entry name" value="CYTOPLASMIC PROTEIN"/>
    <property type="match status" value="1"/>
</dbReference>
<organism evidence="1 2">
    <name type="scientific">Psychrilyobacter piezotolerans</name>
    <dbReference type="NCBI Taxonomy" id="2293438"/>
    <lineage>
        <taxon>Bacteria</taxon>
        <taxon>Fusobacteriati</taxon>
        <taxon>Fusobacteriota</taxon>
        <taxon>Fusobacteriia</taxon>
        <taxon>Fusobacteriales</taxon>
        <taxon>Fusobacteriaceae</taxon>
        <taxon>Psychrilyobacter</taxon>
    </lineage>
</organism>
<evidence type="ECO:0000313" key="1">
    <source>
        <dbReference type="EMBL" id="REI40063.1"/>
    </source>
</evidence>
<dbReference type="InterPro" id="IPR009921">
    <property type="entry name" value="YehS-like"/>
</dbReference>
<dbReference type="EMBL" id="QUAJ01000025">
    <property type="protein sequence ID" value="REI40063.1"/>
    <property type="molecule type" value="Genomic_DNA"/>
</dbReference>
<keyword evidence="2" id="KW-1185">Reference proteome</keyword>
<protein>
    <submittedName>
        <fullName evidence="1">DUF1456 family protein</fullName>
    </submittedName>
</protein>
<gene>
    <name evidence="1" type="ORF">DYH56_12435</name>
</gene>
<sequence>MNNNDVLRRFRYALDMSDKEVIDAFKESGHIIDKEGVLNLLKKDEEEGFVKCNNKLLGMFFDGVIVQKRGRQEVKPGETPRKPEVMTSNNINNQILRKIKIALNLKTEDMVAVWEAADIYISNSDVTALFRKKGQKNYKECLDKFLRTFLKGLAVKYRK</sequence>